<dbReference type="Proteomes" id="UP001377337">
    <property type="component" value="Chromosome"/>
</dbReference>
<dbReference type="InterPro" id="IPR003699">
    <property type="entry name" value="QueA"/>
</dbReference>
<gene>
    <name evidence="5" type="ORF">WCV65_09015</name>
</gene>
<dbReference type="Gene3D" id="2.40.10.240">
    <property type="entry name" value="QueA-like"/>
    <property type="match status" value="1"/>
</dbReference>
<protein>
    <submittedName>
        <fullName evidence="5">S-adenosylmethionine:tRNA ribosyltransferase-isomerase</fullName>
    </submittedName>
</protein>
<keyword evidence="4" id="KW-0671">Queuosine biosynthesis</keyword>
<dbReference type="Pfam" id="PF02547">
    <property type="entry name" value="Queuosine_synth"/>
    <property type="match status" value="1"/>
</dbReference>
<keyword evidence="3" id="KW-0949">S-adenosyl-L-methionine</keyword>
<reference evidence="5 6" key="1">
    <citation type="submission" date="2024-02" db="EMBL/GenBank/DDBJ databases">
        <title>Seven novel Bacillus-like species.</title>
        <authorList>
            <person name="Liu G."/>
        </authorList>
    </citation>
    <scope>NUCLEOTIDE SEQUENCE [LARGE SCALE GENOMIC DNA]</scope>
    <source>
        <strain evidence="5 6">FJAT-52054</strain>
    </source>
</reference>
<name>A0ABZ2NM59_9BACI</name>
<dbReference type="InterPro" id="IPR036100">
    <property type="entry name" value="QueA_sf"/>
</dbReference>
<sequence>MTIQHQAFHIPDSLHAAEPAEQRTGRRDAVRLLVLEAESGMRRHSSFREIGSFLKPGDLLVFNNSRTIPAVLKGTFRKGEVEVRLSRKVSDHIWEAIIYDGLANIGDTITFNDRLEAVIYGRGIERPLILLKFSKSGVELLQEIYLIGKAVDYEYIQHPWPLESYQTVYASVPGSVEMPSAGRAFTWKLLQQLKSQGVQIAFLQLHAGLSYFGGDIWPDPAKHFESYRVPEETAKAVLDTKLTGGRVIAVGTTVVRALETAAENGGLPNGTEGVTNLYVTRNFARKAVDGLLTGFHEPEASHLDMLSAFIKPNLLGEAYKEALMKNYLWHEFGDMNLILP</sequence>
<dbReference type="InterPro" id="IPR042119">
    <property type="entry name" value="QueA_dom2"/>
</dbReference>
<dbReference type="PANTHER" id="PTHR30307:SF0">
    <property type="entry name" value="S-ADENOSYLMETHIONINE:TRNA RIBOSYLTRANSFERASE-ISOMERASE"/>
    <property type="match status" value="1"/>
</dbReference>
<evidence type="ECO:0000313" key="5">
    <source>
        <dbReference type="EMBL" id="WXB98599.1"/>
    </source>
</evidence>
<evidence type="ECO:0000256" key="1">
    <source>
        <dbReference type="ARBA" id="ARBA00022490"/>
    </source>
</evidence>
<dbReference type="InterPro" id="IPR042118">
    <property type="entry name" value="QueA_dom1"/>
</dbReference>
<proteinExistence type="predicted"/>
<dbReference type="Gene3D" id="3.40.1780.10">
    <property type="entry name" value="QueA-like"/>
    <property type="match status" value="1"/>
</dbReference>
<accession>A0ABZ2NM59</accession>
<keyword evidence="2" id="KW-0808">Transferase</keyword>
<keyword evidence="1" id="KW-0963">Cytoplasm</keyword>
<evidence type="ECO:0000256" key="4">
    <source>
        <dbReference type="ARBA" id="ARBA00022785"/>
    </source>
</evidence>
<organism evidence="5 6">
    <name type="scientific">Metabacillus sediminis</name>
    <dbReference type="NCBI Taxonomy" id="3117746"/>
    <lineage>
        <taxon>Bacteria</taxon>
        <taxon>Bacillati</taxon>
        <taxon>Bacillota</taxon>
        <taxon>Bacilli</taxon>
        <taxon>Bacillales</taxon>
        <taxon>Bacillaceae</taxon>
        <taxon>Metabacillus</taxon>
    </lineage>
</organism>
<dbReference type="SUPFAM" id="SSF111337">
    <property type="entry name" value="QueA-like"/>
    <property type="match status" value="1"/>
</dbReference>
<dbReference type="RefSeq" id="WP_338781716.1">
    <property type="nucleotide sequence ID" value="NZ_CP147407.1"/>
</dbReference>
<dbReference type="PANTHER" id="PTHR30307">
    <property type="entry name" value="S-ADENOSYLMETHIONINE:TRNA RIBOSYLTRANSFERASE-ISOMERASE"/>
    <property type="match status" value="1"/>
</dbReference>
<evidence type="ECO:0000256" key="2">
    <source>
        <dbReference type="ARBA" id="ARBA00022679"/>
    </source>
</evidence>
<dbReference type="EMBL" id="CP147407">
    <property type="protein sequence ID" value="WXB98599.1"/>
    <property type="molecule type" value="Genomic_DNA"/>
</dbReference>
<keyword evidence="6" id="KW-1185">Reference proteome</keyword>
<evidence type="ECO:0000313" key="6">
    <source>
        <dbReference type="Proteomes" id="UP001377337"/>
    </source>
</evidence>
<evidence type="ECO:0000256" key="3">
    <source>
        <dbReference type="ARBA" id="ARBA00022691"/>
    </source>
</evidence>